<feature type="transmembrane region" description="Helical" evidence="1">
    <location>
        <begin position="174"/>
        <end position="194"/>
    </location>
</feature>
<feature type="transmembrane region" description="Helical" evidence="1">
    <location>
        <begin position="80"/>
        <end position="101"/>
    </location>
</feature>
<protein>
    <submittedName>
        <fullName evidence="2">Phosphate ABC transporter permease</fullName>
    </submittedName>
</protein>
<sequence length="217" mass="21396">MLDPLVVAPVAIGIVLLIAGATLARYGVALMGALLGAGGGYMVAPTVATAAGVGELVASGIGITIGIVVGVLVAHMLLSLAIAAIGFGIGTYLGLTVLAPILVDGAWFVEAGAAIAIGAGVALAGMTLTNTTMIALTSFIGAALASRTLTFESFAQAQSAASLDPILFDATEPLFLALAVVGILIQIGLLKLGYAKKIVGVLPGAGSLDRSERRAEG</sequence>
<comment type="caution">
    <text evidence="2">The sequence shown here is derived from an EMBL/GenBank/DDBJ whole genome shotgun (WGS) entry which is preliminary data.</text>
</comment>
<organism evidence="2 3">
    <name type="scientific">Halovivax cerinus</name>
    <dbReference type="NCBI Taxonomy" id="1487865"/>
    <lineage>
        <taxon>Archaea</taxon>
        <taxon>Methanobacteriati</taxon>
        <taxon>Methanobacteriota</taxon>
        <taxon>Stenosarchaea group</taxon>
        <taxon>Halobacteria</taxon>
        <taxon>Halobacteriales</taxon>
        <taxon>Natrialbaceae</taxon>
        <taxon>Halovivax</taxon>
    </lineage>
</organism>
<keyword evidence="3" id="KW-1185">Reference proteome</keyword>
<gene>
    <name evidence="2" type="ORF">ACFOUR_09150</name>
</gene>
<keyword evidence="1" id="KW-1133">Transmembrane helix</keyword>
<evidence type="ECO:0000256" key="1">
    <source>
        <dbReference type="SAM" id="Phobius"/>
    </source>
</evidence>
<reference evidence="2 3" key="1">
    <citation type="journal article" date="2019" name="Int. J. Syst. Evol. Microbiol.">
        <title>The Global Catalogue of Microorganisms (GCM) 10K type strain sequencing project: providing services to taxonomists for standard genome sequencing and annotation.</title>
        <authorList>
            <consortium name="The Broad Institute Genomics Platform"/>
            <consortium name="The Broad Institute Genome Sequencing Center for Infectious Disease"/>
            <person name="Wu L."/>
            <person name="Ma J."/>
        </authorList>
    </citation>
    <scope>NUCLEOTIDE SEQUENCE [LARGE SCALE GENOMIC DNA]</scope>
    <source>
        <strain evidence="2 3">IBRC-M 10256</strain>
    </source>
</reference>
<accession>A0ABD5NNG2</accession>
<feature type="transmembrane region" description="Helical" evidence="1">
    <location>
        <begin position="6"/>
        <end position="24"/>
    </location>
</feature>
<keyword evidence="1" id="KW-0812">Transmembrane</keyword>
<evidence type="ECO:0000313" key="2">
    <source>
        <dbReference type="EMBL" id="MFC3958531.1"/>
    </source>
</evidence>
<dbReference type="AlphaFoldDB" id="A0ABD5NNG2"/>
<proteinExistence type="predicted"/>
<feature type="transmembrane region" description="Helical" evidence="1">
    <location>
        <begin position="107"/>
        <end position="126"/>
    </location>
</feature>
<feature type="transmembrane region" description="Helical" evidence="1">
    <location>
        <begin position="133"/>
        <end position="154"/>
    </location>
</feature>
<evidence type="ECO:0000313" key="3">
    <source>
        <dbReference type="Proteomes" id="UP001595846"/>
    </source>
</evidence>
<dbReference type="EMBL" id="JBHSAQ010000003">
    <property type="protein sequence ID" value="MFC3958531.1"/>
    <property type="molecule type" value="Genomic_DNA"/>
</dbReference>
<dbReference type="GeneID" id="73903845"/>
<feature type="transmembrane region" description="Helical" evidence="1">
    <location>
        <begin position="31"/>
        <end position="50"/>
    </location>
</feature>
<name>A0ABD5NNG2_9EURY</name>
<dbReference type="RefSeq" id="WP_256531126.1">
    <property type="nucleotide sequence ID" value="NZ_CP101824.1"/>
</dbReference>
<dbReference type="Proteomes" id="UP001595846">
    <property type="component" value="Unassembled WGS sequence"/>
</dbReference>
<feature type="transmembrane region" description="Helical" evidence="1">
    <location>
        <begin position="56"/>
        <end position="73"/>
    </location>
</feature>
<keyword evidence="1" id="KW-0472">Membrane</keyword>